<evidence type="ECO:0000313" key="1">
    <source>
        <dbReference type="EMBL" id="MFC3206364.1"/>
    </source>
</evidence>
<dbReference type="Proteomes" id="UP001595583">
    <property type="component" value="Unassembled WGS sequence"/>
</dbReference>
<evidence type="ECO:0000313" key="2">
    <source>
        <dbReference type="Proteomes" id="UP001595583"/>
    </source>
</evidence>
<dbReference type="PIRSF" id="PIRSF036704">
    <property type="entry name" value="UCP036704"/>
    <property type="match status" value="1"/>
</dbReference>
<comment type="caution">
    <text evidence="1">The sequence shown here is derived from an EMBL/GenBank/DDBJ whole genome shotgun (WGS) entry which is preliminary data.</text>
</comment>
<dbReference type="InterPro" id="IPR006311">
    <property type="entry name" value="TAT_signal"/>
</dbReference>
<keyword evidence="2" id="KW-1185">Reference proteome</keyword>
<proteinExistence type="predicted"/>
<name>A0ABV7K7U9_9HYPH</name>
<dbReference type="RefSeq" id="WP_378220175.1">
    <property type="nucleotide sequence ID" value="NZ_JBHRTK010000010.1"/>
</dbReference>
<accession>A0ABV7K7U9</accession>
<dbReference type="PROSITE" id="PS51318">
    <property type="entry name" value="TAT"/>
    <property type="match status" value="1"/>
</dbReference>
<dbReference type="NCBIfam" id="TIGR02811">
    <property type="entry name" value="formate_TAT"/>
    <property type="match status" value="1"/>
</dbReference>
<gene>
    <name evidence="1" type="ORF">ACFOHJ_09105</name>
</gene>
<organism evidence="1 2">
    <name type="scientific">Aquamicrobium soli</name>
    <dbReference type="NCBI Taxonomy" id="1811518"/>
    <lineage>
        <taxon>Bacteria</taxon>
        <taxon>Pseudomonadati</taxon>
        <taxon>Pseudomonadota</taxon>
        <taxon>Alphaproteobacteria</taxon>
        <taxon>Hyphomicrobiales</taxon>
        <taxon>Phyllobacteriaceae</taxon>
        <taxon>Aquamicrobium</taxon>
    </lineage>
</organism>
<sequence>MQDKQQAAFSRRNFLRAFGGASTTAVAAVALNPTEALAYDPGKEEDRARYQETDHIKAYYSVNRYPKHK</sequence>
<dbReference type="InterPro" id="IPR014177">
    <property type="entry name" value="Formate_DH_TAT-contain"/>
</dbReference>
<reference evidence="2" key="1">
    <citation type="journal article" date="2019" name="Int. J. Syst. Evol. Microbiol.">
        <title>The Global Catalogue of Microorganisms (GCM) 10K type strain sequencing project: providing services to taxonomists for standard genome sequencing and annotation.</title>
        <authorList>
            <consortium name="The Broad Institute Genomics Platform"/>
            <consortium name="The Broad Institute Genome Sequencing Center for Infectious Disease"/>
            <person name="Wu L."/>
            <person name="Ma J."/>
        </authorList>
    </citation>
    <scope>NUCLEOTIDE SEQUENCE [LARGE SCALE GENOMIC DNA]</scope>
    <source>
        <strain evidence="2">KCTC 52165</strain>
    </source>
</reference>
<dbReference type="EMBL" id="JBHRTK010000010">
    <property type="protein sequence ID" value="MFC3206364.1"/>
    <property type="molecule type" value="Genomic_DNA"/>
</dbReference>
<protein>
    <submittedName>
        <fullName evidence="1">Formate dehydrogenase</fullName>
    </submittedName>
</protein>